<protein>
    <submittedName>
        <fullName evidence="9">Membrane protein</fullName>
    </submittedName>
</protein>
<reference evidence="9 10" key="1">
    <citation type="submission" date="2015-01" db="EMBL/GenBank/DDBJ databases">
        <authorList>
            <person name="Aslett A.Martin."/>
            <person name="De Silva Nishadi"/>
        </authorList>
    </citation>
    <scope>NUCLEOTIDE SEQUENCE [LARGE SCALE GENOMIC DNA]</scope>
    <source>
        <strain evidence="9 10">R28058</strain>
    </source>
</reference>
<feature type="transmembrane region" description="Helical" evidence="7">
    <location>
        <begin position="712"/>
        <end position="732"/>
    </location>
</feature>
<organism evidence="9 10">
    <name type="scientific">Paraclostridium sordellii</name>
    <name type="common">Clostridium sordellii</name>
    <dbReference type="NCBI Taxonomy" id="1505"/>
    <lineage>
        <taxon>Bacteria</taxon>
        <taxon>Bacillati</taxon>
        <taxon>Bacillota</taxon>
        <taxon>Clostridia</taxon>
        <taxon>Peptostreptococcales</taxon>
        <taxon>Peptostreptococcaceae</taxon>
        <taxon>Paraclostridium</taxon>
    </lineage>
</organism>
<evidence type="ECO:0000256" key="1">
    <source>
        <dbReference type="ARBA" id="ARBA00004651"/>
    </source>
</evidence>
<evidence type="ECO:0000313" key="10">
    <source>
        <dbReference type="Proteomes" id="UP000049127"/>
    </source>
</evidence>
<evidence type="ECO:0000259" key="8">
    <source>
        <dbReference type="Pfam" id="PF02687"/>
    </source>
</evidence>
<dbReference type="GO" id="GO:0005886">
    <property type="term" value="C:plasma membrane"/>
    <property type="evidence" value="ECO:0007669"/>
    <property type="project" value="UniProtKB-SubCell"/>
</dbReference>
<feature type="coiled-coil region" evidence="6">
    <location>
        <begin position="253"/>
        <end position="516"/>
    </location>
</feature>
<feature type="domain" description="ABC3 transporter permease C-terminal" evidence="8">
    <location>
        <begin position="545"/>
        <end position="662"/>
    </location>
</feature>
<evidence type="ECO:0000256" key="2">
    <source>
        <dbReference type="ARBA" id="ARBA00022475"/>
    </source>
</evidence>
<dbReference type="InterPro" id="IPR003838">
    <property type="entry name" value="ABC3_permease_C"/>
</dbReference>
<dbReference type="Proteomes" id="UP000049127">
    <property type="component" value="Unassembled WGS sequence"/>
</dbReference>
<keyword evidence="3 7" id="KW-0812">Transmembrane</keyword>
<accession>A0A0C7QJR6</accession>
<feature type="transmembrane region" description="Helical" evidence="7">
    <location>
        <begin position="1035"/>
        <end position="1057"/>
    </location>
</feature>
<sequence>MKNPLIKDTFREIKKSKGRFISVFAIITLGVAFFTGIKVASPVMELTADKYYDRQDLMDLTVISPLGLTDEDIKELSNIKGVKNVYPTFSKEALTSIDNKQMVLKIHGLPKSGENYINKVDIVEGHYPNSPNECLVDDFLNIPIGSTIKLYGDNNENIKDTLKLNEYKVVGKVKTPYYVSRAKGSSSIGNGQLDSFIMVLNSEFKQDVYTEGYITLKESNKLNTYSDKYKDSVKKVKKEVESLGEDRSKLRYNEILNTARNDLNEGKEQLKQKKVEAYKDLNDAENRLNLAKNELTEGENDLNKKQKLFNDEISNAKTKLKDAEEQLNSNENELNEKLSEFAKNKQTIEASIKDAKNEIHIQESKAKELEEYIKSIEELLSNEYLDDNKKKELEEVLSQSKEKLDRLQSGIVLANNELQTKKNLLNDTEIKLNSAKETLNNSKKDLSSKKQVLNDKESQGLNQFKEARKKISNNKKSLEKAEKEYKKNKENADEELLKAEDKMKEEENKIKEVKSGKWYVLDRYTNYGFVDFKNSADSINSISKIFPVFFFSLAALICLTTMTRMVDEQRINIGTMKALGYNRFTIMSKYILYSLTASLGGSIIGNIIGLTVFPTIIYDAYATMTYKLPKVSLQFDLYLVLISTLIAILTTTLAAIYSCYKELKEVPSTLMRPKAPKEGKRIILERITFIWNKLTFSQKVTCRNIFRYKKRFFMTIVGVAGCTALLVTGFGVKDSISSIVDNQYGHIIKYNMSLTYNKEIEKSDKSKNLDNDKRIQDYLNVKNKSIKISNGSNEKDANIIIPEDKNKINKFITLQNRVNKKVYKLEDSGVLITEKLARLLKIKSGDSITLEAGENKKHIVKVNGIVENYVGHYIYMSPKLYKEIFNHEAKFNQVFTNVSTKNISESELVKDIINKENISSAAFNTTSRQSFEDMISNLNSVVILIIVSAGALAFIVLYNLTNVNISERIREIATIKVLGFYDNEVASYVFRENIILTVIGTFLGLFVGVFLHKFIMTTAELDFIMFGREIKLLSFILSALLTFIFAALVNLCMYYKLKKIKMVESLKSVD</sequence>
<dbReference type="RefSeq" id="WP_055341954.1">
    <property type="nucleotide sequence ID" value="NZ_CDNI01000003.1"/>
</dbReference>
<evidence type="ECO:0000256" key="3">
    <source>
        <dbReference type="ARBA" id="ARBA00022692"/>
    </source>
</evidence>
<proteinExistence type="predicted"/>
<dbReference type="EMBL" id="CEKZ01000003">
    <property type="protein sequence ID" value="CEQ03721.1"/>
    <property type="molecule type" value="Genomic_DNA"/>
</dbReference>
<evidence type="ECO:0000256" key="7">
    <source>
        <dbReference type="SAM" id="Phobius"/>
    </source>
</evidence>
<keyword evidence="5 7" id="KW-0472">Membrane</keyword>
<evidence type="ECO:0000313" key="9">
    <source>
        <dbReference type="EMBL" id="CEQ03721.1"/>
    </source>
</evidence>
<feature type="transmembrane region" description="Helical" evidence="7">
    <location>
        <begin position="637"/>
        <end position="660"/>
    </location>
</feature>
<feature type="transmembrane region" description="Helical" evidence="7">
    <location>
        <begin position="590"/>
        <end position="617"/>
    </location>
</feature>
<feature type="domain" description="ABC3 transporter permease C-terminal" evidence="8">
    <location>
        <begin position="944"/>
        <end position="1060"/>
    </location>
</feature>
<feature type="transmembrane region" description="Helical" evidence="7">
    <location>
        <begin position="20"/>
        <end position="40"/>
    </location>
</feature>
<dbReference type="Pfam" id="PF02687">
    <property type="entry name" value="FtsX"/>
    <property type="match status" value="2"/>
</dbReference>
<feature type="transmembrane region" description="Helical" evidence="7">
    <location>
        <begin position="545"/>
        <end position="566"/>
    </location>
</feature>
<evidence type="ECO:0000256" key="6">
    <source>
        <dbReference type="SAM" id="Coils"/>
    </source>
</evidence>
<dbReference type="InterPro" id="IPR038766">
    <property type="entry name" value="Membrane_comp_ABC_pdt"/>
</dbReference>
<evidence type="ECO:0000256" key="4">
    <source>
        <dbReference type="ARBA" id="ARBA00022989"/>
    </source>
</evidence>
<keyword evidence="2" id="KW-1003">Cell membrane</keyword>
<comment type="subcellular location">
    <subcellularLocation>
        <location evidence="1">Cell membrane</location>
        <topology evidence="1">Multi-pass membrane protein</topology>
    </subcellularLocation>
</comment>
<keyword evidence="6" id="KW-0175">Coiled coil</keyword>
<gene>
    <name evidence="9" type="ORF">R28058_14541</name>
</gene>
<name>A0A0C7QJR6_PARSO</name>
<dbReference type="PANTHER" id="PTHR30287:SF1">
    <property type="entry name" value="INNER MEMBRANE PROTEIN"/>
    <property type="match status" value="1"/>
</dbReference>
<dbReference type="AlphaFoldDB" id="A0A0C7QJR6"/>
<dbReference type="PANTHER" id="PTHR30287">
    <property type="entry name" value="MEMBRANE COMPONENT OF PREDICTED ABC SUPERFAMILY METABOLITE UPTAKE TRANSPORTER"/>
    <property type="match status" value="1"/>
</dbReference>
<dbReference type="OrthoDB" id="5137249at2"/>
<feature type="transmembrane region" description="Helical" evidence="7">
    <location>
        <begin position="938"/>
        <end position="960"/>
    </location>
</feature>
<keyword evidence="4 7" id="KW-1133">Transmembrane helix</keyword>
<feature type="transmembrane region" description="Helical" evidence="7">
    <location>
        <begin position="994"/>
        <end position="1015"/>
    </location>
</feature>
<evidence type="ECO:0000256" key="5">
    <source>
        <dbReference type="ARBA" id="ARBA00023136"/>
    </source>
</evidence>